<keyword evidence="4" id="KW-1185">Reference proteome</keyword>
<gene>
    <name evidence="3" type="ORF">ACFSTE_10810</name>
</gene>
<name>A0ABW5NA77_9FLAO</name>
<dbReference type="Pfam" id="PF25218">
    <property type="entry name" value="TseH"/>
    <property type="match status" value="1"/>
</dbReference>
<dbReference type="InterPro" id="IPR057382">
    <property type="entry name" value="TseH"/>
</dbReference>
<reference evidence="4" key="1">
    <citation type="journal article" date="2019" name="Int. J. Syst. Evol. Microbiol.">
        <title>The Global Catalogue of Microorganisms (GCM) 10K type strain sequencing project: providing services to taxonomists for standard genome sequencing and annotation.</title>
        <authorList>
            <consortium name="The Broad Institute Genomics Platform"/>
            <consortium name="The Broad Institute Genome Sequencing Center for Infectious Disease"/>
            <person name="Wu L."/>
            <person name="Ma J."/>
        </authorList>
    </citation>
    <scope>NUCLEOTIDE SEQUENCE [LARGE SCALE GENOMIC DNA]</scope>
    <source>
        <strain evidence="4">KCTC 42423</strain>
    </source>
</reference>
<dbReference type="InterPro" id="IPR046517">
    <property type="entry name" value="DUF6695"/>
</dbReference>
<comment type="caution">
    <text evidence="3">The sequence shown here is derived from an EMBL/GenBank/DDBJ whole genome shotgun (WGS) entry which is preliminary data.</text>
</comment>
<evidence type="ECO:0000259" key="1">
    <source>
        <dbReference type="Pfam" id="PF20405"/>
    </source>
</evidence>
<sequence length="327" mass="36967">MKYTGKIISLAFPDTFVKLSDETFVKFLSYVGIGTSQYIKAGHAAFVLIDNQTGRAEYFDFGRYITPKGKGRVRSAITDVELEMGIQASFAEDGKLSNVEEFLLWLEASPEKTHGEGRLIASVCDYIYYDKVKSFILGMQEKRSVPYKAFGKHGSNCSRIVTDAILAGTDHPVIRKGLLWNKKFTPSPLGNVEKSSLENPIYETIDGVVKRYSGSIFKENLKNYFDKKVPVGNSSDNECERIDDADFLEGIGSSAYFKLENSEKEQHYVISRYTESGILDFKGVFKEKKGRFDSCIPFSFQYESNCKECYVKQNETVFVFDLVARIS</sequence>
<evidence type="ECO:0000259" key="2">
    <source>
        <dbReference type="Pfam" id="PF25218"/>
    </source>
</evidence>
<organism evidence="3 4">
    <name type="scientific">Aquimarina hainanensis</name>
    <dbReference type="NCBI Taxonomy" id="1578017"/>
    <lineage>
        <taxon>Bacteria</taxon>
        <taxon>Pseudomonadati</taxon>
        <taxon>Bacteroidota</taxon>
        <taxon>Flavobacteriia</taxon>
        <taxon>Flavobacteriales</taxon>
        <taxon>Flavobacteriaceae</taxon>
        <taxon>Aquimarina</taxon>
    </lineage>
</organism>
<dbReference type="Proteomes" id="UP001597459">
    <property type="component" value="Unassembled WGS sequence"/>
</dbReference>
<dbReference type="EMBL" id="JBHULX010000019">
    <property type="protein sequence ID" value="MFD2591315.1"/>
    <property type="molecule type" value="Genomic_DNA"/>
</dbReference>
<feature type="domain" description="Type VI secretion system effector TseH-like" evidence="2">
    <location>
        <begin position="7"/>
        <end position="171"/>
    </location>
</feature>
<dbReference type="Pfam" id="PF20405">
    <property type="entry name" value="DUF6695"/>
    <property type="match status" value="1"/>
</dbReference>
<protein>
    <submittedName>
        <fullName evidence="3">DUF6695 family protein</fullName>
    </submittedName>
</protein>
<feature type="domain" description="DUF6695" evidence="1">
    <location>
        <begin position="245"/>
        <end position="322"/>
    </location>
</feature>
<evidence type="ECO:0000313" key="3">
    <source>
        <dbReference type="EMBL" id="MFD2591315.1"/>
    </source>
</evidence>
<evidence type="ECO:0000313" key="4">
    <source>
        <dbReference type="Proteomes" id="UP001597459"/>
    </source>
</evidence>
<dbReference type="RefSeq" id="WP_378256652.1">
    <property type="nucleotide sequence ID" value="NZ_JBHSJV010000001.1"/>
</dbReference>
<proteinExistence type="predicted"/>
<accession>A0ABW5NA77</accession>